<dbReference type="Gene3D" id="1.25.40.20">
    <property type="entry name" value="Ankyrin repeat-containing domain"/>
    <property type="match status" value="1"/>
</dbReference>
<dbReference type="PROSITE" id="PS50017">
    <property type="entry name" value="DEATH_DOMAIN"/>
    <property type="match status" value="1"/>
</dbReference>
<feature type="repeat" description="ANK" evidence="3">
    <location>
        <begin position="88"/>
        <end position="120"/>
    </location>
</feature>
<sequence>MEPMIYACRSRAASVTSKAKSNDSLASLPTSKESKEGFLQSLISKVTSKKDKLPDSLHDAIQEGRVQDVSKLLQNFDAKYIFEKTNSNGDPPLIAATRCGHKDIVELLLRYGDNVNRQNTSGITPLMIASRVGNLSIMQTLLRNPGIAVNHTDFHHKTALLWCMQASDEHYTLEAVKILLDNGVNPSLEDKSGNTALTLAKKKGFFAIVDVLCKHMNEHKVNSTKDQLTSSGEFENSLSSITTISSHSFGASSFASSHIDTGEDNTLAKTIQVVAKRIGTDWKMLFRDLYLQPGQQARSVSVKHIEHKAQGLYDMAYEALMEWRQSQGDGATVQVLRNALLECGRKDIADMIRDHEN</sequence>
<dbReference type="CDD" id="cd01670">
    <property type="entry name" value="Death"/>
    <property type="match status" value="1"/>
</dbReference>
<feature type="repeat" description="ANK" evidence="3">
    <location>
        <begin position="121"/>
        <end position="144"/>
    </location>
</feature>
<dbReference type="Gene3D" id="1.10.533.10">
    <property type="entry name" value="Death Domain, Fas"/>
    <property type="match status" value="1"/>
</dbReference>
<evidence type="ECO:0000256" key="1">
    <source>
        <dbReference type="ARBA" id="ARBA00022737"/>
    </source>
</evidence>
<name>A0A2R2MJ71_LINAN</name>
<accession>A0A2R2MJ71</accession>
<dbReference type="PANTHER" id="PTHR24198">
    <property type="entry name" value="ANKYRIN REPEAT AND PROTEIN KINASE DOMAIN-CONTAINING PROTEIN"/>
    <property type="match status" value="1"/>
</dbReference>
<dbReference type="SUPFAM" id="SSF47986">
    <property type="entry name" value="DEATH domain"/>
    <property type="match status" value="1"/>
</dbReference>
<reference evidence="6" key="1">
    <citation type="submission" date="2025-08" db="UniProtKB">
        <authorList>
            <consortium name="RefSeq"/>
        </authorList>
    </citation>
    <scope>IDENTIFICATION</scope>
    <source>
        <tissue evidence="6">Gonads</tissue>
    </source>
</reference>
<dbReference type="Proteomes" id="UP000085678">
    <property type="component" value="Unplaced"/>
</dbReference>
<evidence type="ECO:0000259" key="4">
    <source>
        <dbReference type="PROSITE" id="PS50017"/>
    </source>
</evidence>
<dbReference type="RefSeq" id="XP_023930266.1">
    <property type="nucleotide sequence ID" value="XM_024074498.1"/>
</dbReference>
<protein>
    <submittedName>
        <fullName evidence="6">Ankyrin-3-like</fullName>
    </submittedName>
</protein>
<gene>
    <name evidence="6" type="primary">LOC112041382</name>
</gene>
<dbReference type="AlphaFoldDB" id="A0A2R2MJ71"/>
<evidence type="ECO:0000256" key="3">
    <source>
        <dbReference type="PROSITE-ProRule" id="PRU00023"/>
    </source>
</evidence>
<dbReference type="GO" id="GO:0007165">
    <property type="term" value="P:signal transduction"/>
    <property type="evidence" value="ECO:0007669"/>
    <property type="project" value="InterPro"/>
</dbReference>
<dbReference type="InterPro" id="IPR002110">
    <property type="entry name" value="Ankyrin_rpt"/>
</dbReference>
<dbReference type="InterPro" id="IPR036770">
    <property type="entry name" value="Ankyrin_rpt-contain_sf"/>
</dbReference>
<keyword evidence="1" id="KW-0677">Repeat</keyword>
<dbReference type="STRING" id="7574.A0A2R2MJ71"/>
<dbReference type="InterPro" id="IPR011029">
    <property type="entry name" value="DEATH-like_dom_sf"/>
</dbReference>
<keyword evidence="5" id="KW-1185">Reference proteome</keyword>
<dbReference type="GeneID" id="112041382"/>
<dbReference type="InterPro" id="IPR000488">
    <property type="entry name" value="Death_dom"/>
</dbReference>
<evidence type="ECO:0000313" key="5">
    <source>
        <dbReference type="Proteomes" id="UP000085678"/>
    </source>
</evidence>
<keyword evidence="2 3" id="KW-0040">ANK repeat</keyword>
<dbReference type="PROSITE" id="PS50088">
    <property type="entry name" value="ANK_REPEAT"/>
    <property type="match status" value="2"/>
</dbReference>
<organism evidence="5 6">
    <name type="scientific">Lingula anatina</name>
    <name type="common">Brachiopod</name>
    <name type="synonym">Lingula unguis</name>
    <dbReference type="NCBI Taxonomy" id="7574"/>
    <lineage>
        <taxon>Eukaryota</taxon>
        <taxon>Metazoa</taxon>
        <taxon>Spiralia</taxon>
        <taxon>Lophotrochozoa</taxon>
        <taxon>Brachiopoda</taxon>
        <taxon>Linguliformea</taxon>
        <taxon>Lingulata</taxon>
        <taxon>Lingulida</taxon>
        <taxon>Linguloidea</taxon>
        <taxon>Lingulidae</taxon>
        <taxon>Lingula</taxon>
    </lineage>
</organism>
<dbReference type="OrthoDB" id="4735278at2759"/>
<evidence type="ECO:0000313" key="6">
    <source>
        <dbReference type="RefSeq" id="XP_023930266.1"/>
    </source>
</evidence>
<dbReference type="Pfam" id="PF00531">
    <property type="entry name" value="Death"/>
    <property type="match status" value="1"/>
</dbReference>
<dbReference type="PROSITE" id="PS50297">
    <property type="entry name" value="ANK_REP_REGION"/>
    <property type="match status" value="2"/>
</dbReference>
<dbReference type="SUPFAM" id="SSF48403">
    <property type="entry name" value="Ankyrin repeat"/>
    <property type="match status" value="1"/>
</dbReference>
<dbReference type="KEGG" id="lak:112041382"/>
<dbReference type="InParanoid" id="A0A2R2MJ71"/>
<dbReference type="SMART" id="SM00248">
    <property type="entry name" value="ANK"/>
    <property type="match status" value="4"/>
</dbReference>
<dbReference type="SMART" id="SM00005">
    <property type="entry name" value="DEATH"/>
    <property type="match status" value="1"/>
</dbReference>
<dbReference type="Pfam" id="PF12796">
    <property type="entry name" value="Ank_2"/>
    <property type="match status" value="2"/>
</dbReference>
<dbReference type="PANTHER" id="PTHR24198:SF165">
    <property type="entry name" value="ANKYRIN REPEAT-CONTAINING PROTEIN-RELATED"/>
    <property type="match status" value="1"/>
</dbReference>
<proteinExistence type="predicted"/>
<evidence type="ECO:0000256" key="2">
    <source>
        <dbReference type="ARBA" id="ARBA00023043"/>
    </source>
</evidence>
<feature type="domain" description="Death" evidence="4">
    <location>
        <begin position="267"/>
        <end position="356"/>
    </location>
</feature>